<feature type="active site" description="Phosphoserine intermediate" evidence="6">
    <location>
        <position position="102"/>
    </location>
</feature>
<feature type="transmembrane region" description="Helical" evidence="8">
    <location>
        <begin position="85"/>
        <end position="104"/>
    </location>
</feature>
<dbReference type="Pfam" id="PF01583">
    <property type="entry name" value="APS_kinase"/>
    <property type="match status" value="1"/>
</dbReference>
<name>A0ABV2LBA0_9HYPH</name>
<keyword evidence="6 7" id="KW-0418">Kinase</keyword>
<comment type="catalytic activity">
    <reaction evidence="1 6 7">
        <text>adenosine 5'-phosphosulfate + ATP = 3'-phosphoadenylyl sulfate + ADP + H(+)</text>
        <dbReference type="Rhea" id="RHEA:24152"/>
        <dbReference type="ChEBI" id="CHEBI:15378"/>
        <dbReference type="ChEBI" id="CHEBI:30616"/>
        <dbReference type="ChEBI" id="CHEBI:58243"/>
        <dbReference type="ChEBI" id="CHEBI:58339"/>
        <dbReference type="ChEBI" id="CHEBI:456216"/>
        <dbReference type="EC" id="2.7.1.25"/>
    </reaction>
</comment>
<dbReference type="CDD" id="cd02027">
    <property type="entry name" value="APSK"/>
    <property type="match status" value="1"/>
</dbReference>
<feature type="binding site" evidence="6">
    <location>
        <begin position="28"/>
        <end position="35"/>
    </location>
    <ligand>
        <name>ATP</name>
        <dbReference type="ChEBI" id="CHEBI:30616"/>
    </ligand>
</feature>
<proteinExistence type="inferred from homology"/>
<keyword evidence="11" id="KW-1185">Reference proteome</keyword>
<keyword evidence="8" id="KW-1133">Transmembrane helix</keyword>
<evidence type="ECO:0000256" key="7">
    <source>
        <dbReference type="RuleBase" id="RU004347"/>
    </source>
</evidence>
<evidence type="ECO:0000256" key="3">
    <source>
        <dbReference type="ARBA" id="ARBA00022679"/>
    </source>
</evidence>
<protein>
    <recommendedName>
        <fullName evidence="2 6">Adenylyl-sulfate kinase</fullName>
        <ecNumber evidence="2 6">2.7.1.25</ecNumber>
    </recommendedName>
    <alternativeName>
        <fullName evidence="6">APS kinase</fullName>
    </alternativeName>
    <alternativeName>
        <fullName evidence="6">ATP adenosine-5'-phosphosulfate 3'-phosphotransferase</fullName>
    </alternativeName>
    <alternativeName>
        <fullName evidence="6">Adenosine-5'-phosphosulfate kinase</fullName>
    </alternativeName>
</protein>
<dbReference type="PANTHER" id="PTHR42700:SF1">
    <property type="entry name" value="SULFATE ADENYLYLTRANSFERASE"/>
    <property type="match status" value="1"/>
</dbReference>
<evidence type="ECO:0000256" key="6">
    <source>
        <dbReference type="HAMAP-Rule" id="MF_00065"/>
    </source>
</evidence>
<dbReference type="PANTHER" id="PTHR42700">
    <property type="entry name" value="SULFATE ADENYLYLTRANSFERASE"/>
    <property type="match status" value="1"/>
</dbReference>
<keyword evidence="8" id="KW-0472">Membrane</keyword>
<comment type="pathway">
    <text evidence="6 7">Sulfur metabolism; hydrogen sulfide biosynthesis; sulfite from sulfate: step 2/3.</text>
</comment>
<keyword evidence="4 6" id="KW-0547">Nucleotide-binding</keyword>
<dbReference type="SUPFAM" id="SSF52540">
    <property type="entry name" value="P-loop containing nucleoside triphosphate hydrolases"/>
    <property type="match status" value="1"/>
</dbReference>
<feature type="transmembrane region" description="Helical" evidence="8">
    <location>
        <begin position="20"/>
        <end position="41"/>
    </location>
</feature>
<dbReference type="EC" id="2.7.1.25" evidence="2 6"/>
<dbReference type="InterPro" id="IPR002891">
    <property type="entry name" value="APS"/>
</dbReference>
<evidence type="ECO:0000256" key="2">
    <source>
        <dbReference type="ARBA" id="ARBA00012121"/>
    </source>
</evidence>
<evidence type="ECO:0000256" key="1">
    <source>
        <dbReference type="ARBA" id="ARBA00001823"/>
    </source>
</evidence>
<dbReference type="HAMAP" id="MF_00065">
    <property type="entry name" value="Adenylyl_sulf_kinase"/>
    <property type="match status" value="1"/>
</dbReference>
<dbReference type="Proteomes" id="UP001549145">
    <property type="component" value="Unassembled WGS sequence"/>
</dbReference>
<dbReference type="NCBIfam" id="NF003013">
    <property type="entry name" value="PRK03846.1"/>
    <property type="match status" value="1"/>
</dbReference>
<accession>A0ABV2LBA0</accession>
<evidence type="ECO:0000313" key="11">
    <source>
        <dbReference type="Proteomes" id="UP001549145"/>
    </source>
</evidence>
<comment type="function">
    <text evidence="6 7">Catalyzes the synthesis of activated sulfate.</text>
</comment>
<keyword evidence="5 6" id="KW-0067">ATP-binding</keyword>
<feature type="domain" description="APS kinase" evidence="9">
    <location>
        <begin position="21"/>
        <end position="170"/>
    </location>
</feature>
<evidence type="ECO:0000256" key="4">
    <source>
        <dbReference type="ARBA" id="ARBA00022741"/>
    </source>
</evidence>
<comment type="caution">
    <text evidence="10">The sequence shown here is derived from an EMBL/GenBank/DDBJ whole genome shotgun (WGS) entry which is preliminary data.</text>
</comment>
<dbReference type="InterPro" id="IPR050512">
    <property type="entry name" value="Sulf_AdTrans/APS_kinase"/>
</dbReference>
<keyword evidence="3 6" id="KW-0808">Transferase</keyword>
<keyword evidence="6" id="KW-0597">Phosphoprotein</keyword>
<dbReference type="GO" id="GO:0016301">
    <property type="term" value="F:kinase activity"/>
    <property type="evidence" value="ECO:0007669"/>
    <property type="project" value="UniProtKB-KW"/>
</dbReference>
<sequence length="192" mass="21178">MSDPSQTSNPNNLLDHLEYVPFIIWLTGLSGAGKSTVASVLQRQLSSRGRRSYILDGDILRTGINSDLGFSDADRVENIRRTAEIARLLADAGLIVIVALISPFRRERAQARATAGRIPFLEVYVDAPLEHCEKRDPKGLYRRARCGEIAHFTGIDSAYETPEAPDIHLDTYALTADEAAGRILSRIQGTEE</sequence>
<dbReference type="EMBL" id="JBEPMM010000016">
    <property type="protein sequence ID" value="MET3694612.1"/>
    <property type="molecule type" value="Genomic_DNA"/>
</dbReference>
<gene>
    <name evidence="6" type="primary">cysC</name>
    <name evidence="10" type="ORF">ABID43_004174</name>
</gene>
<dbReference type="Gene3D" id="3.40.50.300">
    <property type="entry name" value="P-loop containing nucleotide triphosphate hydrolases"/>
    <property type="match status" value="1"/>
</dbReference>
<evidence type="ECO:0000313" key="10">
    <source>
        <dbReference type="EMBL" id="MET3694612.1"/>
    </source>
</evidence>
<organism evidence="10 11">
    <name type="scientific">Methylobacterium goesingense</name>
    <dbReference type="NCBI Taxonomy" id="243690"/>
    <lineage>
        <taxon>Bacteria</taxon>
        <taxon>Pseudomonadati</taxon>
        <taxon>Pseudomonadota</taxon>
        <taxon>Alphaproteobacteria</taxon>
        <taxon>Hyphomicrobiales</taxon>
        <taxon>Methylobacteriaceae</taxon>
        <taxon>Methylobacterium</taxon>
    </lineage>
</organism>
<dbReference type="RefSeq" id="WP_238279619.1">
    <property type="nucleotide sequence ID" value="NZ_BPQL01000062.1"/>
</dbReference>
<comment type="similarity">
    <text evidence="6 7">Belongs to the APS kinase family.</text>
</comment>
<dbReference type="InterPro" id="IPR027417">
    <property type="entry name" value="P-loop_NTPase"/>
</dbReference>
<evidence type="ECO:0000259" key="9">
    <source>
        <dbReference type="Pfam" id="PF01583"/>
    </source>
</evidence>
<evidence type="ECO:0000256" key="5">
    <source>
        <dbReference type="ARBA" id="ARBA00022840"/>
    </source>
</evidence>
<dbReference type="InterPro" id="IPR059117">
    <property type="entry name" value="APS_kinase_dom"/>
</dbReference>
<evidence type="ECO:0000256" key="8">
    <source>
        <dbReference type="SAM" id="Phobius"/>
    </source>
</evidence>
<dbReference type="NCBIfam" id="TIGR00455">
    <property type="entry name" value="apsK"/>
    <property type="match status" value="1"/>
</dbReference>
<keyword evidence="8" id="KW-0812">Transmembrane</keyword>
<reference evidence="10 11" key="1">
    <citation type="submission" date="2024-06" db="EMBL/GenBank/DDBJ databases">
        <title>Genomic Encyclopedia of Type Strains, Phase IV (KMG-IV): sequencing the most valuable type-strain genomes for metagenomic binning, comparative biology and taxonomic classification.</title>
        <authorList>
            <person name="Goeker M."/>
        </authorList>
    </citation>
    <scope>NUCLEOTIDE SEQUENCE [LARGE SCALE GENOMIC DNA]</scope>
    <source>
        <strain evidence="10 11">DSM 21331</strain>
    </source>
</reference>